<dbReference type="InterPro" id="IPR015943">
    <property type="entry name" value="WD40/YVTN_repeat-like_dom_sf"/>
</dbReference>
<evidence type="ECO:0000256" key="5">
    <source>
        <dbReference type="ARBA" id="ARBA00022574"/>
    </source>
</evidence>
<dbReference type="EC" id="3.1.1.97" evidence="10"/>
<evidence type="ECO:0000313" key="13">
    <source>
        <dbReference type="EMBL" id="KAK1129880.1"/>
    </source>
</evidence>
<reference evidence="13" key="1">
    <citation type="submission" date="2021-10" db="EMBL/GenBank/DDBJ databases">
        <title>Melipona bicolor Genome sequencing and assembly.</title>
        <authorList>
            <person name="Araujo N.S."/>
            <person name="Arias M.C."/>
        </authorList>
    </citation>
    <scope>NUCLEOTIDE SEQUENCE</scope>
    <source>
        <strain evidence="13">USP_2M_L1-L4_2017</strain>
        <tissue evidence="13">Whole body</tissue>
    </source>
</reference>
<name>A0AA40G2N2_9HYME</name>
<dbReference type="InterPro" id="IPR017266">
    <property type="entry name" value="DOC_1/2"/>
</dbReference>
<keyword evidence="4" id="KW-0597">Phosphoprotein</keyword>
<comment type="pathway">
    <text evidence="2">Protein modification; peptidyl-diphthamide biosynthesis.</text>
</comment>
<evidence type="ECO:0000256" key="11">
    <source>
        <dbReference type="ARBA" id="ARBA00047551"/>
    </source>
</evidence>
<evidence type="ECO:0000256" key="10">
    <source>
        <dbReference type="ARBA" id="ARBA00039131"/>
    </source>
</evidence>
<dbReference type="Gene3D" id="6.10.140.1300">
    <property type="match status" value="1"/>
</dbReference>
<dbReference type="SUPFAM" id="SSF50978">
    <property type="entry name" value="WD40 repeat-like"/>
    <property type="match status" value="1"/>
</dbReference>
<comment type="similarity">
    <text evidence="3">Belongs to the CDK2AP family.</text>
</comment>
<keyword evidence="5 12" id="KW-0853">WD repeat</keyword>
<keyword evidence="6" id="KW-0677">Repeat</keyword>
<evidence type="ECO:0000256" key="12">
    <source>
        <dbReference type="PROSITE-ProRule" id="PRU00221"/>
    </source>
</evidence>
<dbReference type="PROSITE" id="PS50082">
    <property type="entry name" value="WD_REPEATS_2"/>
    <property type="match status" value="1"/>
</dbReference>
<dbReference type="Gene3D" id="2.130.10.10">
    <property type="entry name" value="YVTN repeat-like/Quinoprotein amine dehydrogenase"/>
    <property type="match status" value="1"/>
</dbReference>
<dbReference type="GO" id="GO:0005634">
    <property type="term" value="C:nucleus"/>
    <property type="evidence" value="ECO:0007669"/>
    <property type="project" value="UniProtKB-SubCell"/>
</dbReference>
<dbReference type="GO" id="GO:0005737">
    <property type="term" value="C:cytoplasm"/>
    <property type="evidence" value="ECO:0007669"/>
    <property type="project" value="TreeGrafter"/>
</dbReference>
<comment type="catalytic activity">
    <reaction evidence="11">
        <text>diphthine methyl ester-[translation elongation factor 2] + H2O = diphthine-[translation elongation factor 2] + methanol + H(+)</text>
        <dbReference type="Rhea" id="RHEA:42656"/>
        <dbReference type="Rhea" id="RHEA-COMP:10172"/>
        <dbReference type="Rhea" id="RHEA-COMP:10173"/>
        <dbReference type="ChEBI" id="CHEBI:15377"/>
        <dbReference type="ChEBI" id="CHEBI:15378"/>
        <dbReference type="ChEBI" id="CHEBI:17790"/>
        <dbReference type="ChEBI" id="CHEBI:79005"/>
        <dbReference type="ChEBI" id="CHEBI:82696"/>
        <dbReference type="EC" id="3.1.1.97"/>
    </reaction>
</comment>
<dbReference type="PROSITE" id="PS00678">
    <property type="entry name" value="WD_REPEATS_1"/>
    <property type="match status" value="1"/>
</dbReference>
<evidence type="ECO:0000256" key="8">
    <source>
        <dbReference type="ARBA" id="ARBA00023242"/>
    </source>
</evidence>
<feature type="repeat" description="WD" evidence="12">
    <location>
        <begin position="312"/>
        <end position="354"/>
    </location>
</feature>
<gene>
    <name evidence="13" type="ORF">K0M31_019583</name>
</gene>
<sequence length="456" mass="51838">MEEERGNVEVSTKVTEPLLSVPNPRALQQTVSSVPGQSKYIQLLNVIEELGHEVRPTYAGSRTSIEKIKRGIVHARILVRECLVETEKSAHYAKSSMFRTLDIFDTEFCADSVEWCPIDFSRDIFVCGTYQLMKDENLTSNVSPKRLGRIYLFQIVQNGRLVLLQVLEVPAVLDMKWAHVTFQNKILLGVANSLGYLQIYQLKSENENKSLDLLIQKRIADKDEVLALSLDWCTGRLANEINLKIVVSDSKGFVSLFELSENQLNKINSWSAHGFEAWIAAFDYWNTNIIYSGGDDCKFQCIDTRIGIRASNKVHGAGVTSIHSNATREFLVSSGSYDEILRLWDTRNLKQPISDINLDGGVWRLKWDPFERKNLLAACMYGGFRIVDCDKTEIPSIVGEYNEHESIAYGCDWCFLNSKEISEQILKKETQNAFLITTCSFYDHVLKLSALYLKND</sequence>
<keyword evidence="8" id="KW-0539">Nucleus</keyword>
<evidence type="ECO:0000256" key="4">
    <source>
        <dbReference type="ARBA" id="ARBA00022553"/>
    </source>
</evidence>
<dbReference type="Proteomes" id="UP001177670">
    <property type="component" value="Unassembled WGS sequence"/>
</dbReference>
<comment type="subcellular location">
    <subcellularLocation>
        <location evidence="1">Nucleus</location>
    </subcellularLocation>
</comment>
<evidence type="ECO:0000256" key="1">
    <source>
        <dbReference type="ARBA" id="ARBA00004123"/>
    </source>
</evidence>
<dbReference type="PANTHER" id="PTHR46042">
    <property type="entry name" value="DIPHTHINE METHYLTRANSFERASE"/>
    <property type="match status" value="1"/>
</dbReference>
<dbReference type="AlphaFoldDB" id="A0AA40G2N2"/>
<evidence type="ECO:0000256" key="3">
    <source>
        <dbReference type="ARBA" id="ARBA00008485"/>
    </source>
</evidence>
<dbReference type="SMART" id="SM00320">
    <property type="entry name" value="WD40"/>
    <property type="match status" value="3"/>
</dbReference>
<evidence type="ECO:0000256" key="9">
    <source>
        <dbReference type="ARBA" id="ARBA00038092"/>
    </source>
</evidence>
<dbReference type="EMBL" id="JAHYIQ010000008">
    <property type="protein sequence ID" value="KAK1129880.1"/>
    <property type="molecule type" value="Genomic_DNA"/>
</dbReference>
<evidence type="ECO:0000313" key="14">
    <source>
        <dbReference type="Proteomes" id="UP001177670"/>
    </source>
</evidence>
<accession>A0AA40G2N2</accession>
<dbReference type="PANTHER" id="PTHR46042:SF1">
    <property type="entry name" value="DIPHTHINE METHYLTRANSFERASE"/>
    <property type="match status" value="1"/>
</dbReference>
<dbReference type="GO" id="GO:0017183">
    <property type="term" value="P:protein histidyl modification to diphthamide"/>
    <property type="evidence" value="ECO:0007669"/>
    <property type="project" value="TreeGrafter"/>
</dbReference>
<dbReference type="Pfam" id="PF09806">
    <property type="entry name" value="CDK2AP"/>
    <property type="match status" value="1"/>
</dbReference>
<dbReference type="InterPro" id="IPR052415">
    <property type="entry name" value="Diphthine_MTase"/>
</dbReference>
<keyword evidence="14" id="KW-1185">Reference proteome</keyword>
<dbReference type="InterPro" id="IPR001680">
    <property type="entry name" value="WD40_rpt"/>
</dbReference>
<evidence type="ECO:0000256" key="2">
    <source>
        <dbReference type="ARBA" id="ARBA00005156"/>
    </source>
</evidence>
<evidence type="ECO:0000256" key="6">
    <source>
        <dbReference type="ARBA" id="ARBA00022737"/>
    </source>
</evidence>
<comment type="similarity">
    <text evidence="9">Belongs to the DPH7 family.</text>
</comment>
<dbReference type="GO" id="GO:0061685">
    <property type="term" value="F:diphthine methylesterase activity"/>
    <property type="evidence" value="ECO:0007669"/>
    <property type="project" value="UniProtKB-EC"/>
</dbReference>
<protein>
    <recommendedName>
        <fullName evidence="10">methylated diphthine methylhydrolase</fullName>
        <ecNumber evidence="10">3.1.1.97</ecNumber>
    </recommendedName>
</protein>
<organism evidence="13 14">
    <name type="scientific">Melipona bicolor</name>
    <dbReference type="NCBI Taxonomy" id="60889"/>
    <lineage>
        <taxon>Eukaryota</taxon>
        <taxon>Metazoa</taxon>
        <taxon>Ecdysozoa</taxon>
        <taxon>Arthropoda</taxon>
        <taxon>Hexapoda</taxon>
        <taxon>Insecta</taxon>
        <taxon>Pterygota</taxon>
        <taxon>Neoptera</taxon>
        <taxon>Endopterygota</taxon>
        <taxon>Hymenoptera</taxon>
        <taxon>Apocrita</taxon>
        <taxon>Aculeata</taxon>
        <taxon>Apoidea</taxon>
        <taxon>Anthophila</taxon>
        <taxon>Apidae</taxon>
        <taxon>Melipona</taxon>
    </lineage>
</organism>
<keyword evidence="7" id="KW-0378">Hydrolase</keyword>
<dbReference type="InterPro" id="IPR019775">
    <property type="entry name" value="WD40_repeat_CS"/>
</dbReference>
<evidence type="ECO:0000256" key="7">
    <source>
        <dbReference type="ARBA" id="ARBA00022801"/>
    </source>
</evidence>
<proteinExistence type="inferred from homology"/>
<dbReference type="InterPro" id="IPR036322">
    <property type="entry name" value="WD40_repeat_dom_sf"/>
</dbReference>
<comment type="caution">
    <text evidence="13">The sequence shown here is derived from an EMBL/GenBank/DDBJ whole genome shotgun (WGS) entry which is preliminary data.</text>
</comment>